<reference evidence="2" key="1">
    <citation type="submission" date="2021-02" db="EMBL/GenBank/DDBJ databases">
        <title>Genome sequence Cadophora malorum strain M34.</title>
        <authorList>
            <person name="Stefanovic E."/>
            <person name="Vu D."/>
            <person name="Scully C."/>
            <person name="Dijksterhuis J."/>
            <person name="Roader J."/>
            <person name="Houbraken J."/>
        </authorList>
    </citation>
    <scope>NUCLEOTIDE SEQUENCE</scope>
    <source>
        <strain evidence="2">M34</strain>
    </source>
</reference>
<dbReference type="OrthoDB" id="21416at2759"/>
<organism evidence="2 3">
    <name type="scientific">Cadophora malorum</name>
    <dbReference type="NCBI Taxonomy" id="108018"/>
    <lineage>
        <taxon>Eukaryota</taxon>
        <taxon>Fungi</taxon>
        <taxon>Dikarya</taxon>
        <taxon>Ascomycota</taxon>
        <taxon>Pezizomycotina</taxon>
        <taxon>Leotiomycetes</taxon>
        <taxon>Helotiales</taxon>
        <taxon>Ploettnerulaceae</taxon>
        <taxon>Cadophora</taxon>
    </lineage>
</organism>
<protein>
    <recommendedName>
        <fullName evidence="4">C2H2-type domain-containing protein</fullName>
    </recommendedName>
</protein>
<keyword evidence="3" id="KW-1185">Reference proteome</keyword>
<feature type="region of interest" description="Disordered" evidence="1">
    <location>
        <begin position="144"/>
        <end position="181"/>
    </location>
</feature>
<dbReference type="EMBL" id="JAFJYH010000100">
    <property type="protein sequence ID" value="KAG4419689.1"/>
    <property type="molecule type" value="Genomic_DNA"/>
</dbReference>
<evidence type="ECO:0000313" key="3">
    <source>
        <dbReference type="Proteomes" id="UP000664132"/>
    </source>
</evidence>
<name>A0A8H7TDQ6_9HELO</name>
<accession>A0A8H7TDQ6</accession>
<feature type="compositionally biased region" description="Polar residues" evidence="1">
    <location>
        <begin position="205"/>
        <end position="215"/>
    </location>
</feature>
<feature type="region of interest" description="Disordered" evidence="1">
    <location>
        <begin position="201"/>
        <end position="228"/>
    </location>
</feature>
<evidence type="ECO:0008006" key="4">
    <source>
        <dbReference type="Google" id="ProtNLM"/>
    </source>
</evidence>
<evidence type="ECO:0000313" key="2">
    <source>
        <dbReference type="EMBL" id="KAG4419689.1"/>
    </source>
</evidence>
<feature type="compositionally biased region" description="Polar residues" evidence="1">
    <location>
        <begin position="148"/>
        <end position="157"/>
    </location>
</feature>
<dbReference type="AlphaFoldDB" id="A0A8H7TDQ6"/>
<proteinExistence type="predicted"/>
<evidence type="ECO:0000256" key="1">
    <source>
        <dbReference type="SAM" id="MobiDB-lite"/>
    </source>
</evidence>
<sequence length="844" mass="94511">MLKSPEDLSIESCTSDPTHLSNARYLYQEAVETLLDPNTIQSFPGLDSRALQSFAITYGPAAYVCRYIHCNKATDGFDTLKKREAHEAAHQRKFRCADSSCVSFAAGFTSRNALNRHNEKWHRVATQFTPLLVLLPGNPATRIHGISGSLQPRQGTSGHRLRSGGASDESPHKHGAGPIVPANNNIENIEIHMQPSVNRDFESSVGKTTRNTTQDPMADRPSTLQQRPASMPLRRRKGFSKLNAKIMIQGKHQSTDRNAKNIPEEHLAGVLVIPRELPITAPPVPADAILPIHEGLAEVSLTVGHKMDISTHLEHFGHETAGHLLSLPQGITSFRSFNQKGDSTCARDTYAYSPDEYSAFETGKRLVVEILRAYLERDLVKFFSNPAFSNAIAQFAKLLAGQNVSAGPMTPTDLDVLMRRLFLTAAIGCLVLVPDAEGHHHWGRQPFREIKYSGSLSLAASREFPKRTVYLLQRELVFDILYSEKSINILGTEQDGELGSRNDEPSYMLEVAAKNTGTYFASEDDASQSSKNHFQAFEESLPDLFEASHAKMGHQIGNASSARQEMVQKLDQRLGIGPDYQSAHDDDKFQHPAESVDLDAIDGWNGKQIQTDRQDSPYPMISLPLTPAEQAEQKERKSRELVNIGLNPYRGEYQVGAYFTIGVYTWRNNAGRYYCKHRGGSCNESFVAVERLRAHFWSAHFNFSYLGVTTKSKCEKCEHQWNGSWGLVCPNCRDFSHVVSEISAKFGPLLNPDERTVDKARRIIIQFLAVQPLTTEQLRQKLAYLPEVEFEAALTEIYISVEDGKWMLTSEDWTEVDLDQLDSDSRNRVRSNLLRVFSMVFGRS</sequence>
<gene>
    <name evidence="2" type="ORF">IFR04_007189</name>
</gene>
<dbReference type="Proteomes" id="UP000664132">
    <property type="component" value="Unassembled WGS sequence"/>
</dbReference>
<comment type="caution">
    <text evidence="2">The sequence shown here is derived from an EMBL/GenBank/DDBJ whole genome shotgun (WGS) entry which is preliminary data.</text>
</comment>